<dbReference type="Proteomes" id="UP001228113">
    <property type="component" value="Chromosome"/>
</dbReference>
<evidence type="ECO:0000313" key="7">
    <source>
        <dbReference type="Proteomes" id="UP001228113"/>
    </source>
</evidence>
<evidence type="ECO:0000256" key="4">
    <source>
        <dbReference type="ARBA" id="ARBA00022840"/>
    </source>
</evidence>
<dbReference type="GO" id="GO:0000160">
    <property type="term" value="P:phosphorelay signal transduction system"/>
    <property type="evidence" value="ECO:0007669"/>
    <property type="project" value="UniProtKB-KW"/>
</dbReference>
<proteinExistence type="predicted"/>
<evidence type="ECO:0000256" key="5">
    <source>
        <dbReference type="ARBA" id="ARBA00023012"/>
    </source>
</evidence>
<dbReference type="PANTHER" id="PTHR43065">
    <property type="entry name" value="SENSOR HISTIDINE KINASE"/>
    <property type="match status" value="1"/>
</dbReference>
<sequence>MVRDERRRQQAVGRLTVGIAHELSTSVQCLGSNLRFLQGFQAEMGRILAFARTHRGGLPRDAAPAEIAWMEEEAPRALAESQENLEHIIAITQAMRSFSRPEAPEPGPVDVNACLEAAVLLARNEWKYTHRIRVVPDPDLPSIEAFPGALGLLLLDLVLGAVQARRVHRAAPGAFADLRISVAAREGGVEVRFEGPDLVPGRICSPVTASAAQRLGAIVRVEGGTFALRLPPRAC</sequence>
<accession>A0AA48HCV9</accession>
<evidence type="ECO:0000313" key="6">
    <source>
        <dbReference type="EMBL" id="BDU75948.1"/>
    </source>
</evidence>
<dbReference type="GO" id="GO:0016301">
    <property type="term" value="F:kinase activity"/>
    <property type="evidence" value="ECO:0007669"/>
    <property type="project" value="UniProtKB-KW"/>
</dbReference>
<keyword evidence="5" id="KW-0902">Two-component regulatory system</keyword>
<dbReference type="KEGG" id="msea:METESE_09060"/>
<dbReference type="EMBL" id="AP027081">
    <property type="protein sequence ID" value="BDU75948.1"/>
    <property type="molecule type" value="Genomic_DNA"/>
</dbReference>
<evidence type="ECO:0000256" key="2">
    <source>
        <dbReference type="ARBA" id="ARBA00022741"/>
    </source>
</evidence>
<protein>
    <recommendedName>
        <fullName evidence="8">Signal transduction histidine kinase dimerisation/phosphoacceptor domain-containing protein</fullName>
    </recommendedName>
</protein>
<reference evidence="6" key="1">
    <citation type="journal article" date="2023" name="Int. J. Syst. Evol. Microbiol.">
        <title>Mesoterricola silvestris gen. nov., sp. nov., Mesoterricola sediminis sp. nov., Geothrix oryzae sp. nov., Geothrix edaphica sp. nov., Geothrix rubra sp. nov., and Geothrix limicola sp. nov., six novel members of Acidobacteriota isolated from soils.</title>
        <authorList>
            <person name="Itoh H."/>
            <person name="Sugisawa Y."/>
            <person name="Mise K."/>
            <person name="Xu Z."/>
            <person name="Kuniyasu M."/>
            <person name="Ushijima N."/>
            <person name="Kawano K."/>
            <person name="Kobayashi E."/>
            <person name="Shiratori Y."/>
            <person name="Masuda Y."/>
            <person name="Senoo K."/>
        </authorList>
    </citation>
    <scope>NUCLEOTIDE SEQUENCE</scope>
    <source>
        <strain evidence="6">W786</strain>
    </source>
</reference>
<dbReference type="AlphaFoldDB" id="A0AA48HCV9"/>
<keyword evidence="4" id="KW-0067">ATP-binding</keyword>
<organism evidence="6 7">
    <name type="scientific">Mesoterricola sediminis</name>
    <dbReference type="NCBI Taxonomy" id="2927980"/>
    <lineage>
        <taxon>Bacteria</taxon>
        <taxon>Pseudomonadati</taxon>
        <taxon>Acidobacteriota</taxon>
        <taxon>Holophagae</taxon>
        <taxon>Holophagales</taxon>
        <taxon>Holophagaceae</taxon>
        <taxon>Mesoterricola</taxon>
    </lineage>
</organism>
<keyword evidence="3" id="KW-0418">Kinase</keyword>
<dbReference type="GO" id="GO:0005524">
    <property type="term" value="F:ATP binding"/>
    <property type="evidence" value="ECO:0007669"/>
    <property type="project" value="UniProtKB-KW"/>
</dbReference>
<evidence type="ECO:0008006" key="8">
    <source>
        <dbReference type="Google" id="ProtNLM"/>
    </source>
</evidence>
<keyword evidence="7" id="KW-1185">Reference proteome</keyword>
<evidence type="ECO:0000256" key="1">
    <source>
        <dbReference type="ARBA" id="ARBA00022679"/>
    </source>
</evidence>
<gene>
    <name evidence="6" type="ORF">METESE_09060</name>
</gene>
<dbReference type="PANTHER" id="PTHR43065:SF46">
    <property type="entry name" value="C4-DICARBOXYLATE TRANSPORT SENSOR PROTEIN DCTB"/>
    <property type="match status" value="1"/>
</dbReference>
<name>A0AA48HCV9_9BACT</name>
<dbReference type="Gene3D" id="1.10.287.130">
    <property type="match status" value="1"/>
</dbReference>
<keyword evidence="1" id="KW-0808">Transferase</keyword>
<keyword evidence="2" id="KW-0547">Nucleotide-binding</keyword>
<dbReference type="RefSeq" id="WP_243346233.1">
    <property type="nucleotide sequence ID" value="NZ_AP027081.1"/>
</dbReference>
<evidence type="ECO:0000256" key="3">
    <source>
        <dbReference type="ARBA" id="ARBA00022777"/>
    </source>
</evidence>